<evidence type="ECO:0008006" key="3">
    <source>
        <dbReference type="Google" id="ProtNLM"/>
    </source>
</evidence>
<evidence type="ECO:0000313" key="1">
    <source>
        <dbReference type="EMBL" id="DBA05393.1"/>
    </source>
</evidence>
<dbReference type="AlphaFoldDB" id="A0AAV2ZES7"/>
<accession>A0AAV2ZES7</accession>
<keyword evidence="2" id="KW-1185">Reference proteome</keyword>
<dbReference type="EMBL" id="DAKRPA010000001">
    <property type="protein sequence ID" value="DBA05393.1"/>
    <property type="molecule type" value="Genomic_DNA"/>
</dbReference>
<dbReference type="PANTHER" id="PTHR40866">
    <property type="entry name" value="BED-TYPE DOMAIN-CONTAINING PROTEIN"/>
    <property type="match status" value="1"/>
</dbReference>
<comment type="caution">
    <text evidence="1">The sequence shown here is derived from an EMBL/GenBank/DDBJ whole genome shotgun (WGS) entry which is preliminary data.</text>
</comment>
<dbReference type="Proteomes" id="UP001146120">
    <property type="component" value="Unassembled WGS sequence"/>
</dbReference>
<organism evidence="1 2">
    <name type="scientific">Lagenidium giganteum</name>
    <dbReference type="NCBI Taxonomy" id="4803"/>
    <lineage>
        <taxon>Eukaryota</taxon>
        <taxon>Sar</taxon>
        <taxon>Stramenopiles</taxon>
        <taxon>Oomycota</taxon>
        <taxon>Peronosporomycetes</taxon>
        <taxon>Pythiales</taxon>
        <taxon>Pythiaceae</taxon>
    </lineage>
</organism>
<reference evidence="1" key="1">
    <citation type="submission" date="2022-11" db="EMBL/GenBank/DDBJ databases">
        <authorList>
            <person name="Morgan W.R."/>
            <person name="Tartar A."/>
        </authorList>
    </citation>
    <scope>NUCLEOTIDE SEQUENCE</scope>
    <source>
        <strain evidence="1">ARSEF 373</strain>
    </source>
</reference>
<protein>
    <recommendedName>
        <fullName evidence="3">Transposase</fullName>
    </recommendedName>
</protein>
<proteinExistence type="predicted"/>
<name>A0AAV2ZES7_9STRA</name>
<evidence type="ECO:0000313" key="2">
    <source>
        <dbReference type="Proteomes" id="UP001146120"/>
    </source>
</evidence>
<gene>
    <name evidence="1" type="ORF">N0F65_007555</name>
</gene>
<dbReference type="PANTHER" id="PTHR40866:SF1">
    <property type="entry name" value="BED-TYPE DOMAIN-CONTAINING PROTEIN"/>
    <property type="match status" value="1"/>
</dbReference>
<sequence>MNLLDHDVMDVYCLDASQLCFYVCDHASVNKSLAEKTTVPMIGCASHRLQLAVQVISSPHEQFLLKVKALMVKLNGTKNRHKLRVMGALMPILPLFSMVERYILISEYLDRSDPMLVWVLLTPHKEQKLRTLFNSLHNLESVNKRLQGGGDCAGQEELSLLQVRRLFDGVIQICAATSKYLSPTAKAVVKYPLFESGCEGT</sequence>
<reference evidence="1" key="2">
    <citation type="journal article" date="2023" name="Microbiol Resour">
        <title>Decontamination and Annotation of the Draft Genome Sequence of the Oomycete Lagenidium giganteum ARSEF 373.</title>
        <authorList>
            <person name="Morgan W.R."/>
            <person name="Tartar A."/>
        </authorList>
    </citation>
    <scope>NUCLEOTIDE SEQUENCE</scope>
    <source>
        <strain evidence="1">ARSEF 373</strain>
    </source>
</reference>